<reference evidence="1" key="1">
    <citation type="submission" date="2024-05" db="EMBL/GenBank/DDBJ databases">
        <authorList>
            <person name="Bunk B."/>
            <person name="Swiderski J."/>
            <person name="Sproer C."/>
            <person name="Thiel V."/>
        </authorList>
    </citation>
    <scope>NUCLEOTIDE SEQUENCE</scope>
    <source>
        <strain evidence="1">DSM 17735</strain>
        <plasmid evidence="1">p1</plasmid>
    </source>
</reference>
<dbReference type="AlphaFoldDB" id="A0AAU7LYT9"/>
<organism evidence="1">
    <name type="scientific">Polaromonas hydrogenivorans</name>
    <dbReference type="NCBI Taxonomy" id="335476"/>
    <lineage>
        <taxon>Bacteria</taxon>
        <taxon>Pseudomonadati</taxon>
        <taxon>Pseudomonadota</taxon>
        <taxon>Betaproteobacteria</taxon>
        <taxon>Burkholderiales</taxon>
        <taxon>Comamonadaceae</taxon>
        <taxon>Polaromonas</taxon>
    </lineage>
</organism>
<gene>
    <name evidence="1" type="ORF">ABLV49_21685</name>
</gene>
<geneLocation type="plasmid" evidence="1">
    <name>p1</name>
</geneLocation>
<dbReference type="RefSeq" id="WP_349282409.1">
    <property type="nucleotide sequence ID" value="NZ_CP157676.1"/>
</dbReference>
<protein>
    <submittedName>
        <fullName evidence="1">Uncharacterized protein</fullName>
    </submittedName>
</protein>
<evidence type="ECO:0000313" key="1">
    <source>
        <dbReference type="EMBL" id="XBP72680.1"/>
    </source>
</evidence>
<accession>A0AAU7LYT9</accession>
<name>A0AAU7LYT9_9BURK</name>
<dbReference type="EMBL" id="CP157676">
    <property type="protein sequence ID" value="XBP72680.1"/>
    <property type="molecule type" value="Genomic_DNA"/>
</dbReference>
<sequence length="64" mass="6633">MQPLVAANSASTRWYRPVDSMATVLPGGRLLSQAPMAAASLAMVWMPGSPLRAMTSSALATSTP</sequence>
<keyword evidence="1" id="KW-0614">Plasmid</keyword>
<proteinExistence type="predicted"/>